<dbReference type="GO" id="GO:0032259">
    <property type="term" value="P:methylation"/>
    <property type="evidence" value="ECO:0007669"/>
    <property type="project" value="UniProtKB-KW"/>
</dbReference>
<protein>
    <submittedName>
        <fullName evidence="2">SAM-dependent methyltransferase</fullName>
    </submittedName>
</protein>
<dbReference type="SUPFAM" id="SSF53335">
    <property type="entry name" value="S-adenosyl-L-methionine-dependent methyltransferases"/>
    <property type="match status" value="1"/>
</dbReference>
<dbReference type="InterPro" id="IPR013780">
    <property type="entry name" value="Glyco_hydro_b"/>
</dbReference>
<evidence type="ECO:0000313" key="2">
    <source>
        <dbReference type="EMBL" id="PIR69089.1"/>
    </source>
</evidence>
<dbReference type="PANTHER" id="PTHR43042:SF2">
    <property type="entry name" value="SAM-DEPENDENT METHYLTRANSFERASE"/>
    <property type="match status" value="1"/>
</dbReference>
<feature type="region of interest" description="Disordered" evidence="1">
    <location>
        <begin position="1"/>
        <end position="26"/>
    </location>
</feature>
<name>A0A2J0JID2_9BACT</name>
<dbReference type="AlphaFoldDB" id="A0A2J0JID2"/>
<dbReference type="EMBL" id="PFCP01000014">
    <property type="protein sequence ID" value="PIR69089.1"/>
    <property type="molecule type" value="Genomic_DNA"/>
</dbReference>
<dbReference type="PANTHER" id="PTHR43042">
    <property type="entry name" value="SAM-DEPENDENT METHYLTRANSFERASE"/>
    <property type="match status" value="1"/>
</dbReference>
<dbReference type="Gene3D" id="2.60.40.1180">
    <property type="entry name" value="Golgi alpha-mannosidase II"/>
    <property type="match status" value="1"/>
</dbReference>
<sequence>MKKEEDKNEINPVRNHEVSHDDPISNGIKTFYSKDWPSDKAGEQDYELLDTGDHQKLERFGKYILVRPHEDAFWKKTLPKEKWDKADGIFFSSKRGSDTKGGWTLSFASDGVENKKKIPKWNMSYKDMKFSVSPTPFRHMGFFPEQASHWDLIEKRIKESKRKIRFFNLFGYTGIASLFALRAGAEVTHLDASEQTITWLKENQELSGLEGLPMRVIVDDALKFVEREIRRGNKYDAVVMDPPKFGRGPKGETWKIEENLPKLLSQINKILSDDPLFVIITSYAIDSSSLSLGYALKDMMKNYLGTVEQGELGILEKSNNRVIPLANTAIWEKN</sequence>
<dbReference type="Pfam" id="PF03602">
    <property type="entry name" value="Cons_hypoth95"/>
    <property type="match status" value="1"/>
</dbReference>
<keyword evidence="2" id="KW-0489">Methyltransferase</keyword>
<gene>
    <name evidence="2" type="ORF">COU48_00470</name>
</gene>
<dbReference type="Proteomes" id="UP000228613">
    <property type="component" value="Unassembled WGS sequence"/>
</dbReference>
<dbReference type="InterPro" id="IPR029063">
    <property type="entry name" value="SAM-dependent_MTases_sf"/>
</dbReference>
<keyword evidence="2" id="KW-0808">Transferase</keyword>
<evidence type="ECO:0000313" key="3">
    <source>
        <dbReference type="Proteomes" id="UP000228613"/>
    </source>
</evidence>
<evidence type="ECO:0000256" key="1">
    <source>
        <dbReference type="SAM" id="MobiDB-lite"/>
    </source>
</evidence>
<dbReference type="GO" id="GO:0008168">
    <property type="term" value="F:methyltransferase activity"/>
    <property type="evidence" value="ECO:0007669"/>
    <property type="project" value="UniProtKB-KW"/>
</dbReference>
<dbReference type="CDD" id="cd02440">
    <property type="entry name" value="AdoMet_MTases"/>
    <property type="match status" value="1"/>
</dbReference>
<dbReference type="Gene3D" id="3.40.50.150">
    <property type="entry name" value="Vaccinia Virus protein VP39"/>
    <property type="match status" value="1"/>
</dbReference>
<proteinExistence type="predicted"/>
<organism evidence="2 3">
    <name type="scientific">Candidatus Nomurabacteria bacterium CG10_big_fil_rev_8_21_14_0_10_03_31_7</name>
    <dbReference type="NCBI Taxonomy" id="1974730"/>
    <lineage>
        <taxon>Bacteria</taxon>
        <taxon>Candidatus Nomuraibacteriota</taxon>
    </lineage>
</organism>
<feature type="compositionally biased region" description="Basic and acidic residues" evidence="1">
    <location>
        <begin position="1"/>
        <end position="23"/>
    </location>
</feature>
<comment type="caution">
    <text evidence="2">The sequence shown here is derived from an EMBL/GenBank/DDBJ whole genome shotgun (WGS) entry which is preliminary data.</text>
</comment>
<reference evidence="3" key="1">
    <citation type="submission" date="2017-09" db="EMBL/GenBank/DDBJ databases">
        <title>Depth-based differentiation of microbial function through sediment-hosted aquifers and enrichment of novel symbionts in the deep terrestrial subsurface.</title>
        <authorList>
            <person name="Probst A.J."/>
            <person name="Ladd B."/>
            <person name="Jarett J.K."/>
            <person name="Geller-Mcgrath D.E."/>
            <person name="Sieber C.M.K."/>
            <person name="Emerson J.B."/>
            <person name="Anantharaman K."/>
            <person name="Thomas B.C."/>
            <person name="Malmstrom R."/>
            <person name="Stieglmeier M."/>
            <person name="Klingl A."/>
            <person name="Woyke T."/>
            <person name="Ryan C.M."/>
            <person name="Banfield J.F."/>
        </authorList>
    </citation>
    <scope>NUCLEOTIDE SEQUENCE [LARGE SCALE GENOMIC DNA]</scope>
</reference>
<accession>A0A2J0JID2</accession>